<protein>
    <recommendedName>
        <fullName evidence="3">RNase H type-1 domain-containing protein</fullName>
    </recommendedName>
</protein>
<dbReference type="OrthoDB" id="992897at2759"/>
<dbReference type="Proteomes" id="UP000828251">
    <property type="component" value="Unassembled WGS sequence"/>
</dbReference>
<comment type="caution">
    <text evidence="1">The sequence shown here is derived from an EMBL/GenBank/DDBJ whole genome shotgun (WGS) entry which is preliminary data.</text>
</comment>
<evidence type="ECO:0000313" key="1">
    <source>
        <dbReference type="EMBL" id="KAH1055887.1"/>
    </source>
</evidence>
<dbReference type="EMBL" id="JAIQCV010000010">
    <property type="protein sequence ID" value="KAH1055887.1"/>
    <property type="molecule type" value="Genomic_DNA"/>
</dbReference>
<organism evidence="1 2">
    <name type="scientific">Gossypium stocksii</name>
    <dbReference type="NCBI Taxonomy" id="47602"/>
    <lineage>
        <taxon>Eukaryota</taxon>
        <taxon>Viridiplantae</taxon>
        <taxon>Streptophyta</taxon>
        <taxon>Embryophyta</taxon>
        <taxon>Tracheophyta</taxon>
        <taxon>Spermatophyta</taxon>
        <taxon>Magnoliopsida</taxon>
        <taxon>eudicotyledons</taxon>
        <taxon>Gunneridae</taxon>
        <taxon>Pentapetalae</taxon>
        <taxon>rosids</taxon>
        <taxon>malvids</taxon>
        <taxon>Malvales</taxon>
        <taxon>Malvaceae</taxon>
        <taxon>Malvoideae</taxon>
        <taxon>Gossypium</taxon>
    </lineage>
</organism>
<dbReference type="PANTHER" id="PTHR34023">
    <property type="entry name" value="RNASE H DOMAIN-CONTAINING PROTEIN"/>
    <property type="match status" value="1"/>
</dbReference>
<proteinExistence type="predicted"/>
<name>A0A9D3UR62_9ROSI</name>
<dbReference type="PANTHER" id="PTHR34023:SF4">
    <property type="entry name" value="RNASE H TYPE-1 DOMAIN-CONTAINING PROTEIN"/>
    <property type="match status" value="1"/>
</dbReference>
<dbReference type="AlphaFoldDB" id="A0A9D3UR62"/>
<sequence>MRPNGYTLATTRSYPTHGPAFVDYTAVSRTRPGIRLCGVNSEVFRLSPKLIFLRFRMLQGFECQELNAAVVVHFLKSMMIGSHPCYTLVKDCLELIKGDWILEIRHIFCEDNRCVDWLVNMAHDASYGVTIFDAPPQQVKVLMEEDMFGFGTLRP</sequence>
<keyword evidence="2" id="KW-1185">Reference proteome</keyword>
<accession>A0A9D3UR62</accession>
<evidence type="ECO:0008006" key="3">
    <source>
        <dbReference type="Google" id="ProtNLM"/>
    </source>
</evidence>
<reference evidence="1 2" key="1">
    <citation type="journal article" date="2021" name="Plant Biotechnol. J.">
        <title>Multi-omics assisted identification of the key and species-specific regulatory components of drought-tolerant mechanisms in Gossypium stocksii.</title>
        <authorList>
            <person name="Yu D."/>
            <person name="Ke L."/>
            <person name="Zhang D."/>
            <person name="Wu Y."/>
            <person name="Sun Y."/>
            <person name="Mei J."/>
            <person name="Sun J."/>
            <person name="Sun Y."/>
        </authorList>
    </citation>
    <scope>NUCLEOTIDE SEQUENCE [LARGE SCALE GENOMIC DNA]</scope>
    <source>
        <strain evidence="2">cv. E1</strain>
        <tissue evidence="1">Leaf</tissue>
    </source>
</reference>
<evidence type="ECO:0000313" key="2">
    <source>
        <dbReference type="Proteomes" id="UP000828251"/>
    </source>
</evidence>
<gene>
    <name evidence="1" type="ORF">J1N35_033952</name>
</gene>